<dbReference type="STRING" id="6248.A0A0K0ERL5"/>
<dbReference type="WBParaSite" id="TCONS_00002556.p1">
    <property type="protein sequence ID" value="TCONS_00002556.p1"/>
    <property type="gene ID" value="XLOC_002397"/>
</dbReference>
<accession>A0A0K0ERL5</accession>
<dbReference type="Gene3D" id="3.40.50.300">
    <property type="entry name" value="P-loop containing nucleotide triphosphate hydrolases"/>
    <property type="match status" value="1"/>
</dbReference>
<dbReference type="GO" id="GO:0005524">
    <property type="term" value="F:ATP binding"/>
    <property type="evidence" value="ECO:0007669"/>
    <property type="project" value="InterPro"/>
</dbReference>
<evidence type="ECO:0000313" key="2">
    <source>
        <dbReference type="Proteomes" id="UP000035681"/>
    </source>
</evidence>
<dbReference type="InterPro" id="IPR003959">
    <property type="entry name" value="ATPase_AAA_core"/>
</dbReference>
<dbReference type="GO" id="GO:0016887">
    <property type="term" value="F:ATP hydrolysis activity"/>
    <property type="evidence" value="ECO:0007669"/>
    <property type="project" value="InterPro"/>
</dbReference>
<dbReference type="PANTHER" id="PTHR23389:SF21">
    <property type="entry name" value="ATPASE FAMILY AAA DOMAIN-CONTAINING PROTEIN 5"/>
    <property type="match status" value="1"/>
</dbReference>
<evidence type="ECO:0000313" key="3">
    <source>
        <dbReference type="WBParaSite" id="SSTP_0001209500.1"/>
    </source>
</evidence>
<feature type="domain" description="ATPase AAA-type core" evidence="1">
    <location>
        <begin position="298"/>
        <end position="391"/>
    </location>
</feature>
<dbReference type="WBParaSite" id="SSTP_0001209500.1">
    <property type="protein sequence ID" value="SSTP_0001209500.1"/>
    <property type="gene ID" value="SSTP_0001209500"/>
</dbReference>
<dbReference type="GO" id="GO:0003677">
    <property type="term" value="F:DNA binding"/>
    <property type="evidence" value="ECO:0007669"/>
    <property type="project" value="TreeGrafter"/>
</dbReference>
<dbReference type="Proteomes" id="UP000035681">
    <property type="component" value="Unplaced"/>
</dbReference>
<reference evidence="3" key="1">
    <citation type="submission" date="2015-08" db="UniProtKB">
        <authorList>
            <consortium name="WormBaseParasite"/>
        </authorList>
    </citation>
    <scope>IDENTIFICATION</scope>
</reference>
<evidence type="ECO:0000313" key="4">
    <source>
        <dbReference type="WBParaSite" id="TCONS_00002556.p1"/>
    </source>
</evidence>
<dbReference type="PANTHER" id="PTHR23389">
    <property type="entry name" value="CHROMOSOME TRANSMISSION FIDELITY FACTOR 18"/>
    <property type="match status" value="1"/>
</dbReference>
<dbReference type="InterPro" id="IPR027417">
    <property type="entry name" value="P-loop_NTPase"/>
</dbReference>
<dbReference type="AlphaFoldDB" id="A0A0K0ERL5"/>
<proteinExistence type="predicted"/>
<evidence type="ECO:0000259" key="1">
    <source>
        <dbReference type="Pfam" id="PF00004"/>
    </source>
</evidence>
<dbReference type="GO" id="GO:0005634">
    <property type="term" value="C:nucleus"/>
    <property type="evidence" value="ECO:0007669"/>
    <property type="project" value="TreeGrafter"/>
</dbReference>
<dbReference type="GO" id="GO:0061860">
    <property type="term" value="F:DNA clamp unloader activity"/>
    <property type="evidence" value="ECO:0007669"/>
    <property type="project" value="TreeGrafter"/>
</dbReference>
<protein>
    <submittedName>
        <fullName evidence="3 4">ATPase_AAA_core domain-containing protein</fullName>
    </submittedName>
</protein>
<organism evidence="3">
    <name type="scientific">Strongyloides stercoralis</name>
    <name type="common">Threadworm</name>
    <dbReference type="NCBI Taxonomy" id="6248"/>
    <lineage>
        <taxon>Eukaryota</taxon>
        <taxon>Metazoa</taxon>
        <taxon>Ecdysozoa</taxon>
        <taxon>Nematoda</taxon>
        <taxon>Chromadorea</taxon>
        <taxon>Rhabditida</taxon>
        <taxon>Tylenchina</taxon>
        <taxon>Panagrolaimomorpha</taxon>
        <taxon>Strongyloidoidea</taxon>
        <taxon>Strongyloididae</taxon>
        <taxon>Strongyloides</taxon>
    </lineage>
</organism>
<keyword evidence="2" id="KW-1185">Reference proteome</keyword>
<name>A0A0K0ERL5_STRER</name>
<sequence>MTKFFPIFNSKNVSKKSSNHIQTEESTNIKYNLENERKSIKRKAPGCEVTENVIILEDSFDEISLNNSTSDIIFYNKVHKKECSKKRLSDEILIISEIPIKENQTNLNEKKNKPNTVLNKNSMYMKEIDYAPYSKLYHIPRDIINQNIPPGYKLFFSKKTKITKKNVVIDDNISIKTSNNINNSFYIGYCPTMEETSKIYHISMNNSMQSWYTYGAEAKDLGYLNYNLLSFALKPDSIVDFLNNLNKVVKLRKWMESWKNKITNPSFFNVKKKELDNSDSDDSMDSIDFMENPFNPLVVTGPSGVGKTSSIKFIAKELGFNIISLGCDEKRSSNLLQTKLSGAISNFGVKSSKETMQNFFQPILTQNKKDKKKLGLTCIVIEDVDVIFDDDDGFWLTVKSFCTDSKIPIILTCIDEKNPLKELSKFPSFHHKKNILSFDHITLNGLTDLVQSLIFGSYKYHLNRIYLKQIIKEMKMDIRAILNHLHFVLSTGLQPIFDSQSDFISENICFFKKSYLMNEILDITSNNTINYLPDFSEEYNKENYQSYCESTTGNQRNNTKELLNSIEYHDIINNLKYIRFGDNSSRTELATDIISALKIIDQVFESKIVRKSVQNRRHPFTRLGEMIKHPLVANMVRLKIKYITT</sequence>
<dbReference type="SUPFAM" id="SSF52540">
    <property type="entry name" value="P-loop containing nucleoside triphosphate hydrolases"/>
    <property type="match status" value="1"/>
</dbReference>
<dbReference type="Pfam" id="PF00004">
    <property type="entry name" value="AAA"/>
    <property type="match status" value="1"/>
</dbReference>